<proteinExistence type="predicted"/>
<dbReference type="Proteomes" id="UP001153954">
    <property type="component" value="Unassembled WGS sequence"/>
</dbReference>
<organism evidence="1 2">
    <name type="scientific">Euphydryas editha</name>
    <name type="common">Edith's checkerspot</name>
    <dbReference type="NCBI Taxonomy" id="104508"/>
    <lineage>
        <taxon>Eukaryota</taxon>
        <taxon>Metazoa</taxon>
        <taxon>Ecdysozoa</taxon>
        <taxon>Arthropoda</taxon>
        <taxon>Hexapoda</taxon>
        <taxon>Insecta</taxon>
        <taxon>Pterygota</taxon>
        <taxon>Neoptera</taxon>
        <taxon>Endopterygota</taxon>
        <taxon>Lepidoptera</taxon>
        <taxon>Glossata</taxon>
        <taxon>Ditrysia</taxon>
        <taxon>Papilionoidea</taxon>
        <taxon>Nymphalidae</taxon>
        <taxon>Nymphalinae</taxon>
        <taxon>Euphydryas</taxon>
    </lineage>
</organism>
<accession>A0AAU9TKK1</accession>
<protein>
    <recommendedName>
        <fullName evidence="3">Ig-like domain-containing protein</fullName>
    </recommendedName>
</protein>
<keyword evidence="2" id="KW-1185">Reference proteome</keyword>
<gene>
    <name evidence="1" type="ORF">EEDITHA_LOCUS2389</name>
</gene>
<dbReference type="EMBL" id="CAKOGL010000004">
    <property type="protein sequence ID" value="CAH2085959.1"/>
    <property type="molecule type" value="Genomic_DNA"/>
</dbReference>
<dbReference type="AlphaFoldDB" id="A0AAU9TKK1"/>
<evidence type="ECO:0008006" key="3">
    <source>
        <dbReference type="Google" id="ProtNLM"/>
    </source>
</evidence>
<reference evidence="1" key="1">
    <citation type="submission" date="2022-03" db="EMBL/GenBank/DDBJ databases">
        <authorList>
            <person name="Tunstrom K."/>
        </authorList>
    </citation>
    <scope>NUCLEOTIDE SEQUENCE</scope>
</reference>
<evidence type="ECO:0000313" key="1">
    <source>
        <dbReference type="EMBL" id="CAH2085959.1"/>
    </source>
</evidence>
<sequence length="183" mass="20976">MGFKIYAGETGQKLVVYKLKNFNVSFSVSLDVEITWSLSPRTASLPCAVVDWNRVPRRPPPLIDEDRPRLKPFIWRKGDYQIKSKRVSSNGTLELSRKSDGDSEGVYQCAVWDHGGQILGYPVHLKFSCELIFYHSMSAQSREGLIDRTLRLIQDGHGLKHKVPNFFLKFIMSKAVKQHIVRK</sequence>
<comment type="caution">
    <text evidence="1">The sequence shown here is derived from an EMBL/GenBank/DDBJ whole genome shotgun (WGS) entry which is preliminary data.</text>
</comment>
<name>A0AAU9TKK1_EUPED</name>
<evidence type="ECO:0000313" key="2">
    <source>
        <dbReference type="Proteomes" id="UP001153954"/>
    </source>
</evidence>